<dbReference type="InterPro" id="IPR014710">
    <property type="entry name" value="RmlC-like_jellyroll"/>
</dbReference>
<reference evidence="3" key="1">
    <citation type="journal article" date="2008" name="J. Bacteriol.">
        <title>Genome sequence of the fish pathogen Renibacterium salmoninarum suggests reductive evolution away from an environmental Arthrobacter ancestor.</title>
        <authorList>
            <person name="Wiens G.D."/>
            <person name="Rockey D.D."/>
            <person name="Wu Z."/>
            <person name="Chang J."/>
            <person name="Levy R."/>
            <person name="Crane S."/>
            <person name="Chen D.S."/>
            <person name="Capri G.R."/>
            <person name="Burnett J.R."/>
            <person name="Sudheesh P.S."/>
            <person name="Schipma M.J."/>
            <person name="Burd H."/>
            <person name="Bhattacharyya A."/>
            <person name="Rhodes L.D."/>
            <person name="Kaul R."/>
            <person name="Strom M.S."/>
        </authorList>
    </citation>
    <scope>NUCLEOTIDE SEQUENCE [LARGE SCALE GENOMIC DNA]</scope>
    <source>
        <strain evidence="3">ATCC 33209 / DSM 20767 / JCM 11484 / NBRC 15589 / NCIMB 2235</strain>
    </source>
</reference>
<dbReference type="Proteomes" id="UP000002007">
    <property type="component" value="Chromosome"/>
</dbReference>
<gene>
    <name evidence="2" type="ordered locus">RSal33209_3041</name>
</gene>
<sequence>MTIMRSKLTPHNAPPLHVHSNEDEFWVVLSGKVRFWVGGDSLETCTTHDAGPGAVVYGPRGVAHTFDTVTENSEVLIGNTPGGIEGYFTGLGAQEERRDEEHLDFSGQFGITIIGPAPDLHA</sequence>
<protein>
    <recommendedName>
        <fullName evidence="1">Cupin type-2 domain-containing protein</fullName>
    </recommendedName>
</protein>
<dbReference type="eggNOG" id="COG1917">
    <property type="taxonomic scope" value="Bacteria"/>
</dbReference>
<dbReference type="PANTHER" id="PTHR36440:SF1">
    <property type="entry name" value="PUTATIVE (AFU_ORTHOLOGUE AFUA_8G07350)-RELATED"/>
    <property type="match status" value="1"/>
</dbReference>
<organism evidence="2 3">
    <name type="scientific">Renibacterium salmoninarum (strain ATCC 33209 / DSM 20767 / JCM 11484 / NBRC 15589 / NCIMB 2235)</name>
    <dbReference type="NCBI Taxonomy" id="288705"/>
    <lineage>
        <taxon>Bacteria</taxon>
        <taxon>Bacillati</taxon>
        <taxon>Actinomycetota</taxon>
        <taxon>Actinomycetes</taxon>
        <taxon>Micrococcales</taxon>
        <taxon>Micrococcaceae</taxon>
        <taxon>Renibacterium</taxon>
    </lineage>
</organism>
<proteinExistence type="predicted"/>
<dbReference type="STRING" id="288705.RSal33209_3041"/>
<evidence type="ECO:0000259" key="1">
    <source>
        <dbReference type="Pfam" id="PF07883"/>
    </source>
</evidence>
<dbReference type="Pfam" id="PF07883">
    <property type="entry name" value="Cupin_2"/>
    <property type="match status" value="1"/>
</dbReference>
<dbReference type="InterPro" id="IPR011051">
    <property type="entry name" value="RmlC_Cupin_sf"/>
</dbReference>
<name>A9WU91_RENSM</name>
<feature type="domain" description="Cupin type-2" evidence="1">
    <location>
        <begin position="7"/>
        <end position="71"/>
    </location>
</feature>
<dbReference type="InterPro" id="IPR013096">
    <property type="entry name" value="Cupin_2"/>
</dbReference>
<evidence type="ECO:0000313" key="2">
    <source>
        <dbReference type="EMBL" id="ABY24762.1"/>
    </source>
</evidence>
<dbReference type="HOGENOM" id="CLU_103066_6_3_11"/>
<dbReference type="SUPFAM" id="SSF51182">
    <property type="entry name" value="RmlC-like cupins"/>
    <property type="match status" value="1"/>
</dbReference>
<dbReference type="Gene3D" id="2.60.120.10">
    <property type="entry name" value="Jelly Rolls"/>
    <property type="match status" value="1"/>
</dbReference>
<evidence type="ECO:0000313" key="3">
    <source>
        <dbReference type="Proteomes" id="UP000002007"/>
    </source>
</evidence>
<accession>A9WU91</accession>
<dbReference type="KEGG" id="rsa:RSal33209_3041"/>
<dbReference type="PANTHER" id="PTHR36440">
    <property type="entry name" value="PUTATIVE (AFU_ORTHOLOGUE AFUA_8G07350)-RELATED"/>
    <property type="match status" value="1"/>
</dbReference>
<dbReference type="AlphaFoldDB" id="A9WU91"/>
<keyword evidence="3" id="KW-1185">Reference proteome</keyword>
<dbReference type="InterPro" id="IPR053146">
    <property type="entry name" value="QDO-like"/>
</dbReference>
<dbReference type="EMBL" id="CP000910">
    <property type="protein sequence ID" value="ABY24762.1"/>
    <property type="molecule type" value="Genomic_DNA"/>
</dbReference>